<sequence length="903" mass="91898">MRTKQSIVMLAALAACGTSAHAQFDRGAPAAPAAAAAPWDSFKLNPKARVTLDFRNSNVDAVLHVLSQASGVTIIKDPSLTGGITVQSPTPQSLANAFAIVNATLGLKNFEIVKQSSFLLVQPKSQRPSFGGFGRGGFGGGQGAGGFGGGGRSSAVEMRVYTIKYANATQLARAINDVFANAAAAAVDTGNTQGGAPGAPGAPAAGGFGAAGFGAGGFGGRGGGRRGGGGGAGTSTVKASADDYSNSIIVNASSRDQDQVADIIDQIDKPTASPRQTKVFKLQYALASDAATVLQSVISTSTTLGRGAASTTNNNNNNNQRRGGFGGFGGFFGGGGQNNTQSTANGTVVAETRTNSIIVTATPENIAVATQVIAQIDKQVDYVGTTFVYTLKNARADVVANLLNQSFGRSGSSSSTAGGGSLTGQTVSSSTINSGVGGSSSTTNRSTNQNNYNSNNNSASRSTSGSASTTITTGFDSQGHVVNVRDLNNEVLLIPNIDTNSVIVVTAPENRPLVESILKELDQIPEQVMIETLVVEANLDATNELGVEWNFAQGKPFGIKNGTATGTQSFGVQANTAQPQGFRYTLNAGEYSVFLQAVKSDTRFDVLSTPRIFTTNNAQAQINISQSIPYVTSQTTDLNVGTISNYSFLDVGIVLTVTPRITENGYVTMDVTQTANDLVSYTSFNAPIVNQREAQTTASVKDGETIVLGGIMNTSYGSTVSKVPILGDIPLIGNLFKSTSREKKKTELLVFLTPHVVRDPEEARKLREQTVLGIDQPVRGYLPKALLGSSTNLSGATPTKTAPIAPPIINPTPPVTGAGASAAPAGNGAPPAPGPVTTTVTITPPPAGAPPPPLVVPAPGAAASNAENGAAAEAAPAPNAAAPADTPPAPGGDAPADNGGPGE</sequence>
<evidence type="ECO:0000313" key="10">
    <source>
        <dbReference type="Proteomes" id="UP000287394"/>
    </source>
</evidence>
<feature type="signal peptide" evidence="8">
    <location>
        <begin position="1"/>
        <end position="22"/>
    </location>
</feature>
<dbReference type="GO" id="GO:0009306">
    <property type="term" value="P:protein secretion"/>
    <property type="evidence" value="ECO:0007669"/>
    <property type="project" value="InterPro"/>
</dbReference>
<dbReference type="GO" id="GO:0009279">
    <property type="term" value="C:cell outer membrane"/>
    <property type="evidence" value="ECO:0007669"/>
    <property type="project" value="UniProtKB-SubCell"/>
</dbReference>
<comment type="similarity">
    <text evidence="5">Belongs to the bacterial secretin family.</text>
</comment>
<dbReference type="InterPro" id="IPR050810">
    <property type="entry name" value="Bact_Secretion_Sys_Channel"/>
</dbReference>
<evidence type="ECO:0000313" key="9">
    <source>
        <dbReference type="EMBL" id="BDI31628.1"/>
    </source>
</evidence>
<organism evidence="9 10">
    <name type="scientific">Capsulimonas corticalis</name>
    <dbReference type="NCBI Taxonomy" id="2219043"/>
    <lineage>
        <taxon>Bacteria</taxon>
        <taxon>Bacillati</taxon>
        <taxon>Armatimonadota</taxon>
        <taxon>Armatimonadia</taxon>
        <taxon>Capsulimonadales</taxon>
        <taxon>Capsulimonadaceae</taxon>
        <taxon>Capsulimonas</taxon>
    </lineage>
</organism>
<dbReference type="AlphaFoldDB" id="A0A402D191"/>
<feature type="chain" id="PRO_5043725098" evidence="8">
    <location>
        <begin position="23"/>
        <end position="903"/>
    </location>
</feature>
<dbReference type="OrthoDB" id="9779724at2"/>
<keyword evidence="10" id="KW-1185">Reference proteome</keyword>
<dbReference type="Pfam" id="PF21305">
    <property type="entry name" value="type_II_gspD_N0"/>
    <property type="match status" value="1"/>
</dbReference>
<dbReference type="PRINTS" id="PR00811">
    <property type="entry name" value="BCTERIALGSPD"/>
</dbReference>
<evidence type="ECO:0000256" key="7">
    <source>
        <dbReference type="SAM" id="MobiDB-lite"/>
    </source>
</evidence>
<reference evidence="9 10" key="1">
    <citation type="journal article" date="2019" name="Int. J. Syst. Evol. Microbiol.">
        <title>Capsulimonas corticalis gen. nov., sp. nov., an aerobic capsulated bacterium, of a novel bacterial order, Capsulimonadales ord. nov., of the class Armatimonadia of the phylum Armatimonadetes.</title>
        <authorList>
            <person name="Li J."/>
            <person name="Kudo C."/>
            <person name="Tonouchi A."/>
        </authorList>
    </citation>
    <scope>NUCLEOTIDE SEQUENCE [LARGE SCALE GENOMIC DNA]</scope>
    <source>
        <strain evidence="9 10">AX-7</strain>
    </source>
</reference>
<dbReference type="GO" id="GO:0015627">
    <property type="term" value="C:type II protein secretion system complex"/>
    <property type="evidence" value="ECO:0007669"/>
    <property type="project" value="TreeGrafter"/>
</dbReference>
<evidence type="ECO:0000256" key="5">
    <source>
        <dbReference type="RuleBase" id="RU004003"/>
    </source>
</evidence>
<evidence type="ECO:0000256" key="1">
    <source>
        <dbReference type="ARBA" id="ARBA00004370"/>
    </source>
</evidence>
<feature type="region of interest" description="Disordered" evidence="7">
    <location>
        <begin position="791"/>
        <end position="903"/>
    </location>
</feature>
<dbReference type="InterPro" id="IPR049371">
    <property type="entry name" value="GspD-like_N0"/>
</dbReference>
<feature type="compositionally biased region" description="Low complexity" evidence="7">
    <location>
        <begin position="857"/>
        <end position="884"/>
    </location>
</feature>
<keyword evidence="3 8" id="KW-0732">Signal</keyword>
<dbReference type="KEGG" id="ccot:CCAX7_36790"/>
<dbReference type="RefSeq" id="WP_125206177.1">
    <property type="nucleotide sequence ID" value="NZ_AP025739.1"/>
</dbReference>
<evidence type="ECO:0000256" key="8">
    <source>
        <dbReference type="SAM" id="SignalP"/>
    </source>
</evidence>
<name>A0A402D191_9BACT</name>
<dbReference type="PANTHER" id="PTHR30332:SF24">
    <property type="entry name" value="SECRETIN GSPD-RELATED"/>
    <property type="match status" value="1"/>
</dbReference>
<evidence type="ECO:0000256" key="4">
    <source>
        <dbReference type="ARBA" id="ARBA00023136"/>
    </source>
</evidence>
<dbReference type="InterPro" id="IPR038591">
    <property type="entry name" value="NolW-like_sf"/>
</dbReference>
<dbReference type="PROSITE" id="PS51257">
    <property type="entry name" value="PROKAR_LIPOPROTEIN"/>
    <property type="match status" value="1"/>
</dbReference>
<dbReference type="Gene3D" id="3.55.50.30">
    <property type="match status" value="1"/>
</dbReference>
<dbReference type="Pfam" id="PF03958">
    <property type="entry name" value="Secretin_N"/>
    <property type="match status" value="3"/>
</dbReference>
<evidence type="ECO:0000256" key="2">
    <source>
        <dbReference type="ARBA" id="ARBA00022692"/>
    </source>
</evidence>
<dbReference type="InterPro" id="IPR005644">
    <property type="entry name" value="NolW-like"/>
</dbReference>
<dbReference type="PROSITE" id="PS00875">
    <property type="entry name" value="T2SP_D"/>
    <property type="match status" value="1"/>
</dbReference>
<feature type="compositionally biased region" description="Pro residues" evidence="7">
    <location>
        <begin position="843"/>
        <end position="856"/>
    </location>
</feature>
<feature type="compositionally biased region" description="Low complexity" evidence="7">
    <location>
        <begin position="891"/>
        <end position="903"/>
    </location>
</feature>
<dbReference type="EMBL" id="AP025739">
    <property type="protein sequence ID" value="BDI31628.1"/>
    <property type="molecule type" value="Genomic_DNA"/>
</dbReference>
<keyword evidence="6" id="KW-0813">Transport</keyword>
<proteinExistence type="inferred from homology"/>
<dbReference type="PANTHER" id="PTHR30332">
    <property type="entry name" value="PROBABLE GENERAL SECRETION PATHWAY PROTEIN D"/>
    <property type="match status" value="1"/>
</dbReference>
<protein>
    <submittedName>
        <fullName evidence="9">Uncharacterized protein</fullName>
    </submittedName>
</protein>
<gene>
    <name evidence="9" type="ORF">CCAX7_36790</name>
</gene>
<dbReference type="InterPro" id="IPR004845">
    <property type="entry name" value="T2SS_GspD_CS"/>
</dbReference>
<evidence type="ECO:0000256" key="6">
    <source>
        <dbReference type="RuleBase" id="RU004004"/>
    </source>
</evidence>
<keyword evidence="2" id="KW-0812">Transmembrane</keyword>
<feature type="compositionally biased region" description="Low complexity" evidence="7">
    <location>
        <begin position="423"/>
        <end position="471"/>
    </location>
</feature>
<feature type="compositionally biased region" description="Low complexity" evidence="7">
    <location>
        <begin position="815"/>
        <end position="842"/>
    </location>
</feature>
<keyword evidence="4" id="KW-0472">Membrane</keyword>
<dbReference type="InterPro" id="IPR001775">
    <property type="entry name" value="GspD/PilQ"/>
</dbReference>
<dbReference type="Proteomes" id="UP000287394">
    <property type="component" value="Chromosome"/>
</dbReference>
<feature type="compositionally biased region" description="Pro residues" evidence="7">
    <location>
        <begin position="804"/>
        <end position="814"/>
    </location>
</feature>
<accession>A0A402D191</accession>
<comment type="subcellular location">
    <subcellularLocation>
        <location evidence="6">Cell outer membrane</location>
    </subcellularLocation>
    <subcellularLocation>
        <location evidence="1">Membrane</location>
    </subcellularLocation>
</comment>
<dbReference type="Pfam" id="PF00263">
    <property type="entry name" value="Secretin"/>
    <property type="match status" value="1"/>
</dbReference>
<feature type="region of interest" description="Disordered" evidence="7">
    <location>
        <begin position="409"/>
        <end position="471"/>
    </location>
</feature>
<evidence type="ECO:0000256" key="3">
    <source>
        <dbReference type="ARBA" id="ARBA00022729"/>
    </source>
</evidence>
<dbReference type="Gene3D" id="3.30.1370.120">
    <property type="match status" value="3"/>
</dbReference>
<dbReference type="InterPro" id="IPR004846">
    <property type="entry name" value="T2SS/T3SS_dom"/>
</dbReference>